<dbReference type="EMBL" id="VIWW01000001">
    <property type="protein sequence ID" value="TWG03059.1"/>
    <property type="molecule type" value="Genomic_DNA"/>
</dbReference>
<organism evidence="3 4">
    <name type="scientific">Streptomyces brevispora</name>
    <dbReference type="NCBI Taxonomy" id="887462"/>
    <lineage>
        <taxon>Bacteria</taxon>
        <taxon>Bacillati</taxon>
        <taxon>Actinomycetota</taxon>
        <taxon>Actinomycetes</taxon>
        <taxon>Kitasatosporales</taxon>
        <taxon>Streptomycetaceae</taxon>
        <taxon>Streptomyces</taxon>
    </lineage>
</organism>
<evidence type="ECO:0000259" key="2">
    <source>
        <dbReference type="Pfam" id="PF01243"/>
    </source>
</evidence>
<proteinExistence type="predicted"/>
<reference evidence="3 4" key="1">
    <citation type="submission" date="2019-06" db="EMBL/GenBank/DDBJ databases">
        <title>Sequencing the genomes of 1000 actinobacteria strains.</title>
        <authorList>
            <person name="Klenk H.-P."/>
        </authorList>
    </citation>
    <scope>NUCLEOTIDE SEQUENCE [LARGE SCALE GENOMIC DNA]</scope>
    <source>
        <strain evidence="3 4">DSM 42059</strain>
    </source>
</reference>
<gene>
    <name evidence="3" type="ORF">FHX80_111474</name>
</gene>
<feature type="domain" description="Pyridoxamine 5'-phosphate oxidase N-terminal" evidence="2">
    <location>
        <begin position="29"/>
        <end position="142"/>
    </location>
</feature>
<feature type="region of interest" description="Disordered" evidence="1">
    <location>
        <begin position="1"/>
        <end position="24"/>
    </location>
</feature>
<feature type="compositionally biased region" description="Basic and acidic residues" evidence="1">
    <location>
        <begin position="11"/>
        <end position="24"/>
    </location>
</feature>
<dbReference type="InterPro" id="IPR011576">
    <property type="entry name" value="Pyridox_Oxase_N"/>
</dbReference>
<protein>
    <submittedName>
        <fullName evidence="3">Pyridoxamine 5'-phosphate oxidase</fullName>
    </submittedName>
</protein>
<evidence type="ECO:0000256" key="1">
    <source>
        <dbReference type="SAM" id="MobiDB-lite"/>
    </source>
</evidence>
<dbReference type="Proteomes" id="UP000318186">
    <property type="component" value="Unassembled WGS sequence"/>
</dbReference>
<evidence type="ECO:0000313" key="4">
    <source>
        <dbReference type="Proteomes" id="UP000318186"/>
    </source>
</evidence>
<dbReference type="Gene3D" id="2.30.110.10">
    <property type="entry name" value="Electron Transport, Fmn-binding Protein, Chain A"/>
    <property type="match status" value="1"/>
</dbReference>
<comment type="caution">
    <text evidence="3">The sequence shown here is derived from an EMBL/GenBank/DDBJ whole genome shotgun (WGS) entry which is preliminary data.</text>
</comment>
<dbReference type="SUPFAM" id="SSF50475">
    <property type="entry name" value="FMN-binding split barrel"/>
    <property type="match status" value="1"/>
</dbReference>
<dbReference type="InterPro" id="IPR012349">
    <property type="entry name" value="Split_barrel_FMN-bd"/>
</dbReference>
<name>A0A561UUM8_9ACTN</name>
<accession>A0A561UUM8</accession>
<sequence>MPGALTGVPDMTKHEPARSREQRKQDVLDHLEKDKDAWVSTASPDGVPTLVPLSFVWDRGTLLMATRRTNPTAVNVTPAGHARIAVGHTRDVVLVEATAEVIEGADLATESGDAFASKLNWDLRGRPTWVYLRFTPTAVKAWREENELTGRELMAEGRWLD</sequence>
<dbReference type="Pfam" id="PF01243">
    <property type="entry name" value="PNPOx_N"/>
    <property type="match status" value="1"/>
</dbReference>
<evidence type="ECO:0000313" key="3">
    <source>
        <dbReference type="EMBL" id="TWG03059.1"/>
    </source>
</evidence>
<dbReference type="AlphaFoldDB" id="A0A561UUM8"/>